<dbReference type="Proteomes" id="UP000321746">
    <property type="component" value="Unassembled WGS sequence"/>
</dbReference>
<evidence type="ECO:0000313" key="5">
    <source>
        <dbReference type="Proteomes" id="UP000321746"/>
    </source>
</evidence>
<dbReference type="PROSITE" id="PS00141">
    <property type="entry name" value="ASP_PROTEASE"/>
    <property type="match status" value="1"/>
</dbReference>
<keyword evidence="5" id="KW-1185">Reference proteome</keyword>
<dbReference type="PANTHER" id="PTHR12917:SF18">
    <property type="entry name" value="DNA DAMAGE-INDUCIBLE PROTEIN 1-LIKE"/>
    <property type="match status" value="1"/>
</dbReference>
<evidence type="ECO:0000256" key="2">
    <source>
        <dbReference type="SAM" id="MobiDB-lite"/>
    </source>
</evidence>
<evidence type="ECO:0000256" key="1">
    <source>
        <dbReference type="ARBA" id="ARBA00022801"/>
    </source>
</evidence>
<dbReference type="GO" id="GO:0004190">
    <property type="term" value="F:aspartic-type endopeptidase activity"/>
    <property type="evidence" value="ECO:0007669"/>
    <property type="project" value="InterPro"/>
</dbReference>
<dbReference type="Pfam" id="PF13975">
    <property type="entry name" value="gag-asp_proteas"/>
    <property type="match status" value="1"/>
</dbReference>
<proteinExistence type="predicted"/>
<dbReference type="GO" id="GO:0006508">
    <property type="term" value="P:proteolysis"/>
    <property type="evidence" value="ECO:0007669"/>
    <property type="project" value="InterPro"/>
</dbReference>
<reference evidence="4 5" key="1">
    <citation type="submission" date="2019-07" db="EMBL/GenBank/DDBJ databases">
        <title>Whole genome shotgun sequence of Acetobacter oeni NBRC 105207.</title>
        <authorList>
            <person name="Hosoyama A."/>
            <person name="Uohara A."/>
            <person name="Ohji S."/>
            <person name="Ichikawa N."/>
        </authorList>
    </citation>
    <scope>NUCLEOTIDE SEQUENCE [LARGE SCALE GENOMIC DNA]</scope>
    <source>
        <strain evidence="4 5">NBRC 105207</strain>
    </source>
</reference>
<organism evidence="4 5">
    <name type="scientific">Acetobacter oeni</name>
    <dbReference type="NCBI Taxonomy" id="304077"/>
    <lineage>
        <taxon>Bacteria</taxon>
        <taxon>Pseudomonadati</taxon>
        <taxon>Pseudomonadota</taxon>
        <taxon>Alphaproteobacteria</taxon>
        <taxon>Acetobacterales</taxon>
        <taxon>Acetobacteraceae</taxon>
        <taxon>Acetobacter</taxon>
    </lineage>
</organism>
<accession>A0A511XGR8</accession>
<dbReference type="RefSeq" id="WP_146885384.1">
    <property type="nucleotide sequence ID" value="NZ_BJYG01000002.1"/>
</dbReference>
<dbReference type="EMBL" id="BJYG01000002">
    <property type="protein sequence ID" value="GEN62145.1"/>
    <property type="molecule type" value="Genomic_DNA"/>
</dbReference>
<dbReference type="CDD" id="cd05483">
    <property type="entry name" value="retropepsin_like_bacteria"/>
    <property type="match status" value="2"/>
</dbReference>
<feature type="compositionally biased region" description="Pro residues" evidence="2">
    <location>
        <begin position="338"/>
        <end position="351"/>
    </location>
</feature>
<dbReference type="InterPro" id="IPR034122">
    <property type="entry name" value="Retropepsin-like_bacterial"/>
</dbReference>
<dbReference type="OrthoDB" id="7281214at2"/>
<sequence length="351" mass="37782">MIPVRLTDSLPATLIPTAATARTSRVRNAGLTSMLCAMLFTLSGCENGPEKCEIGRIGPLTVLNPTRSPIVRITINGKPAAIIVDSGAMTSLIVSAAARDYDLSYTGHYAMLQGTTGPVSASIVTAGKVGLGEATASDVVFTEVDMKRGKIDGLPIVGLLGADFLANYDVKFDLPHGKITLYRMRGCSSKDIVWPVPVDAVPLERGETGKVMVPFKLNGKTLDAILDSGADYTVIRPSQARRAGVTRDMLTEDRAGYSRGISDDSIMWHRHRFDTLEIGPKKYHNISLQVAPLETDTALLGADFLRHAVAWLSYRNLILYIERPEKHEHVPDNGMSPGPAPAPAPAEPAPR</sequence>
<feature type="region of interest" description="Disordered" evidence="2">
    <location>
        <begin position="329"/>
        <end position="351"/>
    </location>
</feature>
<gene>
    <name evidence="4" type="ORF">AOE01nite_03690</name>
</gene>
<dbReference type="PANTHER" id="PTHR12917">
    <property type="entry name" value="ASPARTYL PROTEASE DDI-RELATED"/>
    <property type="match status" value="1"/>
</dbReference>
<comment type="caution">
    <text evidence="4">The sequence shown here is derived from an EMBL/GenBank/DDBJ whole genome shotgun (WGS) entry which is preliminary data.</text>
</comment>
<feature type="domain" description="Peptidase A2" evidence="3">
    <location>
        <begin position="222"/>
        <end position="236"/>
    </location>
</feature>
<protein>
    <recommendedName>
        <fullName evidence="3">Peptidase A2 domain-containing protein</fullName>
    </recommendedName>
</protein>
<dbReference type="Pfam" id="PF13650">
    <property type="entry name" value="Asp_protease_2"/>
    <property type="match status" value="1"/>
</dbReference>
<dbReference type="Gene3D" id="2.40.70.10">
    <property type="entry name" value="Acid Proteases"/>
    <property type="match status" value="2"/>
</dbReference>
<evidence type="ECO:0000313" key="4">
    <source>
        <dbReference type="EMBL" id="GEN62145.1"/>
    </source>
</evidence>
<evidence type="ECO:0000259" key="3">
    <source>
        <dbReference type="PROSITE" id="PS50175"/>
    </source>
</evidence>
<name>A0A511XGR8_9PROT</name>
<dbReference type="AlphaFoldDB" id="A0A511XGR8"/>
<dbReference type="PROSITE" id="PS50175">
    <property type="entry name" value="ASP_PROT_RETROV"/>
    <property type="match status" value="1"/>
</dbReference>
<dbReference type="InterPro" id="IPR021109">
    <property type="entry name" value="Peptidase_aspartic_dom_sf"/>
</dbReference>
<keyword evidence="1" id="KW-0378">Hydrolase</keyword>
<dbReference type="InterPro" id="IPR001969">
    <property type="entry name" value="Aspartic_peptidase_AS"/>
</dbReference>
<dbReference type="SUPFAM" id="SSF50630">
    <property type="entry name" value="Acid proteases"/>
    <property type="match status" value="2"/>
</dbReference>
<dbReference type="InterPro" id="IPR001995">
    <property type="entry name" value="Peptidase_A2_cat"/>
</dbReference>